<evidence type="ECO:0000259" key="4">
    <source>
        <dbReference type="Pfam" id="PF14648"/>
    </source>
</evidence>
<evidence type="ECO:0000256" key="2">
    <source>
        <dbReference type="SAM" id="MobiDB-lite"/>
    </source>
</evidence>
<name>A0A7R8ZFX0_TIMDO</name>
<sequence length="719" mass="78589">MVYLPTGVRLLGIGRNEYIDLMNQCRSGRKLFRRKNVKDLLPPKPVQVKMEAWWNIDVGYVIEDDIKGETTTVTCLSGRDDYSDMFVRERRLCDMFVREKGLCDMFGKTNRGTPNLNLPVVVCRVYRGSSRRRLRGGRSGLALVLSCRKGLIYLDVPIEDGDHIVVPPLEGFVMNRVLGDYFETLLYKIFVSIDEHTSVGERASHAVFLFGFHMGGTGRQFNPVKFNQVSSVSSARINDPLSFTFGQRSVSNVPCTSPSNRLTFVTYTVRLLLQLASVLQIDAESVKNAVSLYCRLGFARKKNQELGADGSSPLLEEQSISVLDGPLLLDLTSVLSESGPSPTDETTSSGTEEADSTFLSVGQSRSKRIAFLFDSTLTAFLMMGNLSPVMTDHNPSPVSDGHNPSPVSDGHNPSPVSDGHNPSPVSDGHNPSPVSDGHNPSPVSDGHNPSPVSDSHNPSPVSDGHNPSPVSDGHNPSLVSDGYNPSPVSDGHNPSPLSDSHNPSPVSDGHNPSLGLKNHAVTMFEVGKLSDESLDSFLAELEKISTDDSEGEAQRYFDHALILRSTILFLRHNHGVGEELCLALDLIRCESLQSLDPATCTRLLNKNYALLVSMAPLSKEIRPISSCVPPHLGPAIPEVNTVWFKMFIYHLTGYGPPSLLLAKGISDNYILFPPTISPATVHFDVPQTVCRVASPLFIKNTNEVGIDDNWVTLSYLLIF</sequence>
<protein>
    <submittedName>
        <fullName evidence="5">Uncharacterized protein</fullName>
    </submittedName>
</protein>
<dbReference type="InterPro" id="IPR028097">
    <property type="entry name" value="FAM91_C_dom"/>
</dbReference>
<feature type="compositionally biased region" description="Polar residues" evidence="2">
    <location>
        <begin position="450"/>
        <end position="460"/>
    </location>
</feature>
<evidence type="ECO:0000313" key="5">
    <source>
        <dbReference type="EMBL" id="CAD7204983.1"/>
    </source>
</evidence>
<feature type="domain" description="FAM91 C-terminal" evidence="4">
    <location>
        <begin position="511"/>
        <end position="665"/>
    </location>
</feature>
<accession>A0A7R8ZFX0</accession>
<feature type="domain" description="FAM91 N-terminal" evidence="3">
    <location>
        <begin position="8"/>
        <end position="71"/>
    </location>
</feature>
<evidence type="ECO:0000256" key="1">
    <source>
        <dbReference type="ARBA" id="ARBA00010319"/>
    </source>
</evidence>
<dbReference type="EMBL" id="OA573667">
    <property type="protein sequence ID" value="CAD7204983.1"/>
    <property type="molecule type" value="Genomic_DNA"/>
</dbReference>
<organism evidence="5">
    <name type="scientific">Timema douglasi</name>
    <name type="common">Walking stick</name>
    <dbReference type="NCBI Taxonomy" id="61478"/>
    <lineage>
        <taxon>Eukaryota</taxon>
        <taxon>Metazoa</taxon>
        <taxon>Ecdysozoa</taxon>
        <taxon>Arthropoda</taxon>
        <taxon>Hexapoda</taxon>
        <taxon>Insecta</taxon>
        <taxon>Pterygota</taxon>
        <taxon>Neoptera</taxon>
        <taxon>Polyneoptera</taxon>
        <taxon>Phasmatodea</taxon>
        <taxon>Timematodea</taxon>
        <taxon>Timematoidea</taxon>
        <taxon>Timematidae</taxon>
        <taxon>Timema</taxon>
    </lineage>
</organism>
<feature type="region of interest" description="Disordered" evidence="2">
    <location>
        <begin position="333"/>
        <end position="360"/>
    </location>
</feature>
<dbReference type="AlphaFoldDB" id="A0A7R8ZFX0"/>
<feature type="region of interest" description="Disordered" evidence="2">
    <location>
        <begin position="391"/>
        <end position="514"/>
    </location>
</feature>
<dbReference type="Pfam" id="PF14647">
    <property type="entry name" value="FAM91_N"/>
    <property type="match status" value="3"/>
</dbReference>
<feature type="domain" description="FAM91 N-terminal" evidence="3">
    <location>
        <begin position="273"/>
        <end position="305"/>
    </location>
</feature>
<feature type="compositionally biased region" description="Polar residues" evidence="2">
    <location>
        <begin position="495"/>
        <end position="505"/>
    </location>
</feature>
<feature type="domain" description="FAM91 C-terminal" evidence="4">
    <location>
        <begin position="366"/>
        <end position="393"/>
    </location>
</feature>
<dbReference type="Pfam" id="PF14648">
    <property type="entry name" value="FAM91_C"/>
    <property type="match status" value="2"/>
</dbReference>
<dbReference type="PANTHER" id="PTHR28441">
    <property type="entry name" value="PROTEIN FAM91A1"/>
    <property type="match status" value="1"/>
</dbReference>
<feature type="domain" description="FAM91 N-terminal" evidence="3">
    <location>
        <begin position="148"/>
        <end position="203"/>
    </location>
</feature>
<gene>
    <name evidence="5" type="ORF">TDIB3V08_LOCUS11138</name>
</gene>
<dbReference type="PANTHER" id="PTHR28441:SF2">
    <property type="entry name" value="PROTEIN FAM91A1"/>
    <property type="match status" value="1"/>
</dbReference>
<evidence type="ECO:0000259" key="3">
    <source>
        <dbReference type="Pfam" id="PF14647"/>
    </source>
</evidence>
<comment type="similarity">
    <text evidence="1">Belongs to the FAM91 family.</text>
</comment>
<reference evidence="5" key="1">
    <citation type="submission" date="2020-11" db="EMBL/GenBank/DDBJ databases">
        <authorList>
            <person name="Tran Van P."/>
        </authorList>
    </citation>
    <scope>NUCLEOTIDE SEQUENCE</scope>
</reference>
<dbReference type="InterPro" id="IPR039199">
    <property type="entry name" value="FAM91"/>
</dbReference>
<dbReference type="InterPro" id="IPR028091">
    <property type="entry name" value="FAM91_N_dom"/>
</dbReference>
<proteinExistence type="inferred from homology"/>